<name>A0A5C4WSV8_9ACTN</name>
<dbReference type="RefSeq" id="WP_139629784.1">
    <property type="nucleotide sequence ID" value="NZ_VDLX02000002.1"/>
</dbReference>
<dbReference type="Pfam" id="PF13360">
    <property type="entry name" value="PQQ_2"/>
    <property type="match status" value="1"/>
</dbReference>
<evidence type="ECO:0000313" key="2">
    <source>
        <dbReference type="EMBL" id="KAB8196723.1"/>
    </source>
</evidence>
<sequence>MGKGWFGAGAVLAGVIATGWGYLLRRPLPVGLPILVSLGLLLALGLVAWLAFDVFRLARAHGGDAGEDEAQVTVRVRAIGVAVLAVPLALYGVGRLRRTFAGGLPEQGEIVFGAGLVTVAAGIVLVAVVAPDFTAKPFAGMGAGAAATAAALAATSLAGATLPVEAVTAAASGPAAETVAESVSRLSWRWQVPDGTPAGQVAVAAGETLVRLGDGVVALDTRTGRERWHYRRPAAAATGFEVAPDGSTMVLTFGRAAGAEVTRGRTVVLDARTGEVRAEHAGRPFADTDPTPDGLVGIARDGTMIGRDPDDPGRRVWKRPVRKGCHVDGRVAKPYAVLRDVVAVVSDCGEETVVTGLDPADGTEVWRRETERSGRVELLPAPDLGALRLRVGARELLLDQATGRAVEDAARGGSTPGGLAADTLAADRPLAGGLAASGRVLRLKEGTLVAEVTASGPGSMTVTARCNGTDIPFDMAVDGGPGGRFTLLPAAGGVVVAFSRSATIVGLA</sequence>
<dbReference type="SUPFAM" id="SSF50998">
    <property type="entry name" value="Quinoprotein alcohol dehydrogenase-like"/>
    <property type="match status" value="1"/>
</dbReference>
<protein>
    <submittedName>
        <fullName evidence="2">PQQ-binding-like beta-propeller repeat protein</fullName>
    </submittedName>
</protein>
<dbReference type="OrthoDB" id="3420039at2"/>
<keyword evidence="3" id="KW-1185">Reference proteome</keyword>
<dbReference type="InterPro" id="IPR015943">
    <property type="entry name" value="WD40/YVTN_repeat-like_dom_sf"/>
</dbReference>
<dbReference type="InterPro" id="IPR011047">
    <property type="entry name" value="Quinoprotein_ADH-like_sf"/>
</dbReference>
<comment type="caution">
    <text evidence="2">The sequence shown here is derived from an EMBL/GenBank/DDBJ whole genome shotgun (WGS) entry which is preliminary data.</text>
</comment>
<dbReference type="Gene3D" id="2.130.10.10">
    <property type="entry name" value="YVTN repeat-like/Quinoprotein amine dehydrogenase"/>
    <property type="match status" value="1"/>
</dbReference>
<dbReference type="Proteomes" id="UP000312512">
    <property type="component" value="Unassembled WGS sequence"/>
</dbReference>
<gene>
    <name evidence="2" type="ORF">FH608_008455</name>
</gene>
<proteinExistence type="predicted"/>
<organism evidence="2 3">
    <name type="scientific">Nonomuraea phyllanthi</name>
    <dbReference type="NCBI Taxonomy" id="2219224"/>
    <lineage>
        <taxon>Bacteria</taxon>
        <taxon>Bacillati</taxon>
        <taxon>Actinomycetota</taxon>
        <taxon>Actinomycetes</taxon>
        <taxon>Streptosporangiales</taxon>
        <taxon>Streptosporangiaceae</taxon>
        <taxon>Nonomuraea</taxon>
    </lineage>
</organism>
<evidence type="ECO:0000313" key="3">
    <source>
        <dbReference type="Proteomes" id="UP000312512"/>
    </source>
</evidence>
<accession>A0A5C4WSV8</accession>
<feature type="domain" description="Pyrrolo-quinoline quinone repeat" evidence="1">
    <location>
        <begin position="185"/>
        <end position="281"/>
    </location>
</feature>
<reference evidence="2 3" key="1">
    <citation type="submission" date="2019-10" db="EMBL/GenBank/DDBJ databases">
        <title>Nonomuraea sp. nov., isolated from Phyllanthus amarus.</title>
        <authorList>
            <person name="Klykleung N."/>
            <person name="Tanasupawat S."/>
        </authorList>
    </citation>
    <scope>NUCLEOTIDE SEQUENCE [LARGE SCALE GENOMIC DNA]</scope>
    <source>
        <strain evidence="2 3">PA1-10</strain>
    </source>
</reference>
<evidence type="ECO:0000259" key="1">
    <source>
        <dbReference type="Pfam" id="PF13360"/>
    </source>
</evidence>
<dbReference type="InterPro" id="IPR002372">
    <property type="entry name" value="PQQ_rpt_dom"/>
</dbReference>
<dbReference type="AlphaFoldDB" id="A0A5C4WSV8"/>
<dbReference type="EMBL" id="VDLX02000002">
    <property type="protein sequence ID" value="KAB8196723.1"/>
    <property type="molecule type" value="Genomic_DNA"/>
</dbReference>